<dbReference type="Proteomes" id="UP000298663">
    <property type="component" value="Chromosome X"/>
</dbReference>
<reference evidence="1 2" key="2">
    <citation type="journal article" date="2019" name="G3 (Bethesda)">
        <title>Hybrid Assembly of the Genome of the Entomopathogenic Nematode Steinernema carpocapsae Identifies the X-Chromosome.</title>
        <authorList>
            <person name="Serra L."/>
            <person name="Macchietto M."/>
            <person name="Macias-Munoz A."/>
            <person name="McGill C.J."/>
            <person name="Rodriguez I.M."/>
            <person name="Rodriguez B."/>
            <person name="Murad R."/>
            <person name="Mortazavi A."/>
        </authorList>
    </citation>
    <scope>NUCLEOTIDE SEQUENCE [LARGE SCALE GENOMIC DNA]</scope>
    <source>
        <strain evidence="1 2">ALL</strain>
    </source>
</reference>
<organism evidence="1 2">
    <name type="scientific">Steinernema carpocapsae</name>
    <name type="common">Entomopathogenic nematode</name>
    <dbReference type="NCBI Taxonomy" id="34508"/>
    <lineage>
        <taxon>Eukaryota</taxon>
        <taxon>Metazoa</taxon>
        <taxon>Ecdysozoa</taxon>
        <taxon>Nematoda</taxon>
        <taxon>Chromadorea</taxon>
        <taxon>Rhabditida</taxon>
        <taxon>Tylenchina</taxon>
        <taxon>Panagrolaimomorpha</taxon>
        <taxon>Strongyloidoidea</taxon>
        <taxon>Steinernematidae</taxon>
        <taxon>Steinernema</taxon>
    </lineage>
</organism>
<keyword evidence="2" id="KW-1185">Reference proteome</keyword>
<comment type="caution">
    <text evidence="1">The sequence shown here is derived from an EMBL/GenBank/DDBJ whole genome shotgun (WGS) entry which is preliminary data.</text>
</comment>
<protein>
    <submittedName>
        <fullName evidence="1">Uncharacterized protein</fullName>
    </submittedName>
</protein>
<dbReference type="EMBL" id="AZBU02000001">
    <property type="protein sequence ID" value="TMS34715.1"/>
    <property type="molecule type" value="Genomic_DNA"/>
</dbReference>
<evidence type="ECO:0000313" key="1">
    <source>
        <dbReference type="EMBL" id="TMS34715.1"/>
    </source>
</evidence>
<proteinExistence type="predicted"/>
<evidence type="ECO:0000313" key="2">
    <source>
        <dbReference type="Proteomes" id="UP000298663"/>
    </source>
</evidence>
<reference evidence="1 2" key="1">
    <citation type="journal article" date="2015" name="Genome Biol.">
        <title>Comparative genomics of Steinernema reveals deeply conserved gene regulatory networks.</title>
        <authorList>
            <person name="Dillman A.R."/>
            <person name="Macchietto M."/>
            <person name="Porter C.F."/>
            <person name="Rogers A."/>
            <person name="Williams B."/>
            <person name="Antoshechkin I."/>
            <person name="Lee M.M."/>
            <person name="Goodwin Z."/>
            <person name="Lu X."/>
            <person name="Lewis E.E."/>
            <person name="Goodrich-Blair H."/>
            <person name="Stock S.P."/>
            <person name="Adams B.J."/>
            <person name="Sternberg P.W."/>
            <person name="Mortazavi A."/>
        </authorList>
    </citation>
    <scope>NUCLEOTIDE SEQUENCE [LARGE SCALE GENOMIC DNA]</scope>
    <source>
        <strain evidence="1 2">ALL</strain>
    </source>
</reference>
<accession>A0A4U8UQL9</accession>
<dbReference type="AlphaFoldDB" id="A0A4U8UQL9"/>
<sequence>MKAILACILPPCFQNQNPTSSPLLSIAGINEPPILTFNITHKLPKLVYTIIRNKVWMHVKYFHYCLRFSGLLL</sequence>
<dbReference type="EMBL" id="CM016762">
    <property type="protein sequence ID" value="TMS34715.1"/>
    <property type="molecule type" value="Genomic_DNA"/>
</dbReference>
<name>A0A4U8UQL9_STECR</name>
<gene>
    <name evidence="1" type="ORF">L596_002250</name>
</gene>